<dbReference type="Pfam" id="PF03004">
    <property type="entry name" value="Transposase_24"/>
    <property type="match status" value="1"/>
</dbReference>
<evidence type="ECO:0008006" key="7">
    <source>
        <dbReference type="Google" id="ProtNLM"/>
    </source>
</evidence>
<dbReference type="PANTHER" id="PTHR33144">
    <property type="entry name" value="OS10G0409366 PROTEIN-RELATED"/>
    <property type="match status" value="1"/>
</dbReference>
<dbReference type="Pfam" id="PF03017">
    <property type="entry name" value="Transposase_23"/>
    <property type="match status" value="1"/>
</dbReference>
<dbReference type="InterPro" id="IPR011989">
    <property type="entry name" value="ARM-like"/>
</dbReference>
<evidence type="ECO:0000259" key="3">
    <source>
        <dbReference type="Pfam" id="PF03017"/>
    </source>
</evidence>
<evidence type="ECO:0000256" key="1">
    <source>
        <dbReference type="ARBA" id="ARBA00004496"/>
    </source>
</evidence>
<dbReference type="InterPro" id="IPR048491">
    <property type="entry name" value="XMAP215_CLASP_TOG"/>
</dbReference>
<gene>
    <name evidence="5" type="ORF">KFK09_012708</name>
</gene>
<dbReference type="PANTHER" id="PTHR33144:SF48">
    <property type="entry name" value="PLANT TRANSPOSASE (PTTA_EN_SPM FAMILY)"/>
    <property type="match status" value="1"/>
</dbReference>
<keyword evidence="6" id="KW-1185">Reference proteome</keyword>
<sequence>MAPHTRTHVRNTGCREQTEDAIDVPTNTIENYVAGTSNEEQKQKRGPTYMCSIWGYHATQHGGERLVVNFNKYGQPIGKNKSLFVEFLGTIARNGKYAPIDIRSWDQMPKSLKKNMLEVVQEKFEITRGSDVWVLQSIGKKWRNWKADVKSRYYDPNMPTELQLCNVPKRILKDQWKNLLSYWNSEESKCISERNKKSRSKKSLMHITGKRSFGQVREDQEKSIGHSPTRVEMFERCYTKEGIANNSEACEALEKMKEIRSQTPETEDVGRDDIFSKVLGNDKTGRVRMYGFGVTPYVAWGEIPNRSSAYRLIEGYKEAFEKMEKQVQEQGEVIAKMKLDMQSTQQATNSTPLRATQYSQNGDVQSFNDSSHIQVGTKVAVKSVLDSTKIVAIGYVRSMDPTHMVGNYPLGPNWCSVHINIPVNWEEHLIRPYSTLTTIGHAIGTDVAWPQALVSPLFKKTLADSNAPVQEKALDALIAFLKAADANEGRHAKEVCDAVVAKCLTAAQDCGKSPIGIFIVGRVGGGRGFFG</sequence>
<dbReference type="EMBL" id="JAGYWB010000009">
    <property type="protein sequence ID" value="KAI0512073.1"/>
    <property type="molecule type" value="Genomic_DNA"/>
</dbReference>
<dbReference type="SMR" id="A0A8T3BI45"/>
<dbReference type="AlphaFoldDB" id="A0A8T3BI45"/>
<evidence type="ECO:0000313" key="5">
    <source>
        <dbReference type="EMBL" id="KAI0512073.1"/>
    </source>
</evidence>
<proteinExistence type="predicted"/>
<feature type="domain" description="XMAP215/Dis1/CLASP TOG" evidence="4">
    <location>
        <begin position="455"/>
        <end position="508"/>
    </location>
</feature>
<reference evidence="5" key="1">
    <citation type="journal article" date="2022" name="Front. Genet.">
        <title>Chromosome-Scale Assembly of the Dendrobium nobile Genome Provides Insights Into the Molecular Mechanism of the Biosynthesis of the Medicinal Active Ingredient of Dendrobium.</title>
        <authorList>
            <person name="Xu Q."/>
            <person name="Niu S.-C."/>
            <person name="Li K.-L."/>
            <person name="Zheng P.-J."/>
            <person name="Zhang X.-J."/>
            <person name="Jia Y."/>
            <person name="Liu Y."/>
            <person name="Niu Y.-X."/>
            <person name="Yu L.-H."/>
            <person name="Chen D.-F."/>
            <person name="Zhang G.-Q."/>
        </authorList>
    </citation>
    <scope>NUCLEOTIDE SEQUENCE</scope>
    <source>
        <tissue evidence="5">Leaf</tissue>
    </source>
</reference>
<dbReference type="Proteomes" id="UP000829196">
    <property type="component" value="Unassembled WGS sequence"/>
</dbReference>
<evidence type="ECO:0000259" key="4">
    <source>
        <dbReference type="Pfam" id="PF21041"/>
    </source>
</evidence>
<evidence type="ECO:0000256" key="2">
    <source>
        <dbReference type="ARBA" id="ARBA00022490"/>
    </source>
</evidence>
<dbReference type="InterPro" id="IPR004264">
    <property type="entry name" value="Transposase_23"/>
</dbReference>
<comment type="subcellular location">
    <subcellularLocation>
        <location evidence="1">Cytoplasm</location>
    </subcellularLocation>
</comment>
<comment type="caution">
    <text evidence="5">The sequence shown here is derived from an EMBL/GenBank/DDBJ whole genome shotgun (WGS) entry which is preliminary data.</text>
</comment>
<organism evidence="5 6">
    <name type="scientific">Dendrobium nobile</name>
    <name type="common">Orchid</name>
    <dbReference type="NCBI Taxonomy" id="94219"/>
    <lineage>
        <taxon>Eukaryota</taxon>
        <taxon>Viridiplantae</taxon>
        <taxon>Streptophyta</taxon>
        <taxon>Embryophyta</taxon>
        <taxon>Tracheophyta</taxon>
        <taxon>Spermatophyta</taxon>
        <taxon>Magnoliopsida</taxon>
        <taxon>Liliopsida</taxon>
        <taxon>Asparagales</taxon>
        <taxon>Orchidaceae</taxon>
        <taxon>Epidendroideae</taxon>
        <taxon>Malaxideae</taxon>
        <taxon>Dendrobiinae</taxon>
        <taxon>Dendrobium</taxon>
    </lineage>
</organism>
<dbReference type="OrthoDB" id="693522at2759"/>
<dbReference type="GO" id="GO:0005737">
    <property type="term" value="C:cytoplasm"/>
    <property type="evidence" value="ECO:0007669"/>
    <property type="project" value="UniProtKB-SubCell"/>
</dbReference>
<evidence type="ECO:0000313" key="6">
    <source>
        <dbReference type="Proteomes" id="UP000829196"/>
    </source>
</evidence>
<accession>A0A8T3BI45</accession>
<dbReference type="InterPro" id="IPR004252">
    <property type="entry name" value="Probable_transposase_24"/>
</dbReference>
<dbReference type="Pfam" id="PF21041">
    <property type="entry name" value="XMAP215_CLASP_TOG"/>
    <property type="match status" value="1"/>
</dbReference>
<name>A0A8T3BI45_DENNO</name>
<feature type="domain" description="Transposase Tnp1/En/Spm-like" evidence="3">
    <location>
        <begin position="383"/>
        <end position="443"/>
    </location>
</feature>
<dbReference type="GO" id="GO:0015631">
    <property type="term" value="F:tubulin binding"/>
    <property type="evidence" value="ECO:0007669"/>
    <property type="project" value="InterPro"/>
</dbReference>
<keyword evidence="2" id="KW-0963">Cytoplasm</keyword>
<protein>
    <recommendedName>
        <fullName evidence="7">Transposase Tnp1/En/Spm-like domain-containing protein</fullName>
    </recommendedName>
</protein>
<dbReference type="Gene3D" id="1.25.10.10">
    <property type="entry name" value="Leucine-rich Repeat Variant"/>
    <property type="match status" value="1"/>
</dbReference>